<accession>A0AAD3HEC7</accession>
<keyword evidence="2" id="KW-0472">Membrane</keyword>
<dbReference type="AlphaFoldDB" id="A0AAD3HEC7"/>
<proteinExistence type="predicted"/>
<feature type="transmembrane region" description="Helical" evidence="2">
    <location>
        <begin position="48"/>
        <end position="72"/>
    </location>
</feature>
<evidence type="ECO:0000256" key="1">
    <source>
        <dbReference type="SAM" id="MobiDB-lite"/>
    </source>
</evidence>
<protein>
    <submittedName>
        <fullName evidence="3">Uncharacterized protein</fullName>
    </submittedName>
</protein>
<organism evidence="3 4">
    <name type="scientific">Chaetoceros tenuissimus</name>
    <dbReference type="NCBI Taxonomy" id="426638"/>
    <lineage>
        <taxon>Eukaryota</taxon>
        <taxon>Sar</taxon>
        <taxon>Stramenopiles</taxon>
        <taxon>Ochrophyta</taxon>
        <taxon>Bacillariophyta</taxon>
        <taxon>Coscinodiscophyceae</taxon>
        <taxon>Chaetocerotophycidae</taxon>
        <taxon>Chaetocerotales</taxon>
        <taxon>Chaetocerotaceae</taxon>
        <taxon>Chaetoceros</taxon>
    </lineage>
</organism>
<gene>
    <name evidence="3" type="ORF">CTEN210_16510</name>
</gene>
<name>A0AAD3HEC7_9STRA</name>
<keyword evidence="2" id="KW-1133">Transmembrane helix</keyword>
<comment type="caution">
    <text evidence="3">The sequence shown here is derived from an EMBL/GenBank/DDBJ whole genome shotgun (WGS) entry which is preliminary data.</text>
</comment>
<reference evidence="3 4" key="1">
    <citation type="journal article" date="2021" name="Sci. Rep.">
        <title>The genome of the diatom Chaetoceros tenuissimus carries an ancient integrated fragment of an extant virus.</title>
        <authorList>
            <person name="Hongo Y."/>
            <person name="Kimura K."/>
            <person name="Takaki Y."/>
            <person name="Yoshida Y."/>
            <person name="Baba S."/>
            <person name="Kobayashi G."/>
            <person name="Nagasaki K."/>
            <person name="Hano T."/>
            <person name="Tomaru Y."/>
        </authorList>
    </citation>
    <scope>NUCLEOTIDE SEQUENCE [LARGE SCALE GENOMIC DNA]</scope>
    <source>
        <strain evidence="3 4">NIES-3715</strain>
    </source>
</reference>
<evidence type="ECO:0000256" key="2">
    <source>
        <dbReference type="SAM" id="Phobius"/>
    </source>
</evidence>
<feature type="compositionally biased region" description="Basic and acidic residues" evidence="1">
    <location>
        <begin position="24"/>
        <end position="33"/>
    </location>
</feature>
<feature type="region of interest" description="Disordered" evidence="1">
    <location>
        <begin position="1"/>
        <end position="33"/>
    </location>
</feature>
<feature type="transmembrane region" description="Helical" evidence="2">
    <location>
        <begin position="160"/>
        <end position="179"/>
    </location>
</feature>
<dbReference type="EMBL" id="BLLK01000069">
    <property type="protein sequence ID" value="GFH60034.1"/>
    <property type="molecule type" value="Genomic_DNA"/>
</dbReference>
<evidence type="ECO:0000313" key="3">
    <source>
        <dbReference type="EMBL" id="GFH60034.1"/>
    </source>
</evidence>
<evidence type="ECO:0000313" key="4">
    <source>
        <dbReference type="Proteomes" id="UP001054902"/>
    </source>
</evidence>
<keyword evidence="2" id="KW-0812">Transmembrane</keyword>
<feature type="transmembrane region" description="Helical" evidence="2">
    <location>
        <begin position="129"/>
        <end position="148"/>
    </location>
</feature>
<keyword evidence="4" id="KW-1185">Reference proteome</keyword>
<sequence length="205" mass="23566">MLRKPGSYDPNRSSSRAQSSTRRKTAEGPDDLVRKLTRLPGNKKCADYLLFLVTLQGFLTLFGNTTCMIAAYRIAKNSGWPNLDMEQIQEEKEEDDDDNHNTDIENIENVWKKTHRESFSQMTTKTSSFLFIKLMMIVPFTSYVVKYGELFLTVPFHPKPSNAIVSIFVIPLIVALYFTQLSCKVYELQSEFNDEIVDEETSLLQ</sequence>
<dbReference type="Proteomes" id="UP001054902">
    <property type="component" value="Unassembled WGS sequence"/>
</dbReference>